<gene>
    <name evidence="1" type="primary">ADAMTS18</name>
</gene>
<evidence type="ECO:0000313" key="1">
    <source>
        <dbReference type="EMBL" id="SBQ84818.1"/>
    </source>
</evidence>
<feature type="non-terminal residue" evidence="1">
    <location>
        <position position="1"/>
    </location>
</feature>
<protein>
    <submittedName>
        <fullName evidence="1">ADAM metallopeptidase with thrombospondin type 1 motif, 18</fullName>
    </submittedName>
</protein>
<dbReference type="EMBL" id="HAEC01016597">
    <property type="protein sequence ID" value="SBQ84818.1"/>
    <property type="molecule type" value="Transcribed_RNA"/>
</dbReference>
<feature type="non-terminal residue" evidence="1">
    <location>
        <position position="40"/>
    </location>
</feature>
<reference evidence="1" key="2">
    <citation type="submission" date="2016-06" db="EMBL/GenBank/DDBJ databases">
        <title>The genome of a short-lived fish provides insights into sex chromosome evolution and the genetic control of aging.</title>
        <authorList>
            <person name="Reichwald K."/>
            <person name="Felder M."/>
            <person name="Petzold A."/>
            <person name="Koch P."/>
            <person name="Groth M."/>
            <person name="Platzer M."/>
        </authorList>
    </citation>
    <scope>NUCLEOTIDE SEQUENCE</scope>
    <source>
        <tissue evidence="1">Brain</tissue>
    </source>
</reference>
<organism evidence="1">
    <name type="scientific">Nothobranchius korthausae</name>
    <dbReference type="NCBI Taxonomy" id="1143690"/>
    <lineage>
        <taxon>Eukaryota</taxon>
        <taxon>Metazoa</taxon>
        <taxon>Chordata</taxon>
        <taxon>Craniata</taxon>
        <taxon>Vertebrata</taxon>
        <taxon>Euteleostomi</taxon>
        <taxon>Actinopterygii</taxon>
        <taxon>Neopterygii</taxon>
        <taxon>Teleostei</taxon>
        <taxon>Neoteleostei</taxon>
        <taxon>Acanthomorphata</taxon>
        <taxon>Ovalentaria</taxon>
        <taxon>Atherinomorphae</taxon>
        <taxon>Cyprinodontiformes</taxon>
        <taxon>Nothobranchiidae</taxon>
        <taxon>Nothobranchius</taxon>
    </lineage>
</organism>
<sequence>RKMSGALTSSAGATWFPNTAFAPISSTDSSAAGPAPAGSR</sequence>
<accession>A0A1A8HNR9</accession>
<name>A0A1A8HNR9_9TELE</name>
<dbReference type="AlphaFoldDB" id="A0A1A8HNR9"/>
<reference evidence="1" key="1">
    <citation type="submission" date="2016-05" db="EMBL/GenBank/DDBJ databases">
        <authorList>
            <person name="Lavstsen T."/>
            <person name="Jespersen J.S."/>
        </authorList>
    </citation>
    <scope>NUCLEOTIDE SEQUENCE</scope>
    <source>
        <tissue evidence="1">Brain</tissue>
    </source>
</reference>
<proteinExistence type="predicted"/>